<keyword evidence="5" id="KW-0378">Hydrolase</keyword>
<evidence type="ECO:0000256" key="7">
    <source>
        <dbReference type="SAM" id="MobiDB-lite"/>
    </source>
</evidence>
<proteinExistence type="predicted"/>
<dbReference type="PANTHER" id="PTHR13367">
    <property type="entry name" value="UBIQUITIN THIOESTERASE"/>
    <property type="match status" value="1"/>
</dbReference>
<dbReference type="InterPro" id="IPR022105">
    <property type="entry name" value="DUF3645"/>
</dbReference>
<evidence type="ECO:0000256" key="4">
    <source>
        <dbReference type="ARBA" id="ARBA00022786"/>
    </source>
</evidence>
<evidence type="ECO:0000256" key="2">
    <source>
        <dbReference type="ARBA" id="ARBA00012759"/>
    </source>
</evidence>
<name>A0A0A1SVB4_9HYPO</name>
<evidence type="ECO:0000259" key="8">
    <source>
        <dbReference type="Pfam" id="PF12340"/>
    </source>
</evidence>
<dbReference type="HOGENOM" id="CLU_000211_1_0_1"/>
<dbReference type="InterPro" id="IPR022099">
    <property type="entry name" value="DUF3638"/>
</dbReference>
<dbReference type="InterPro" id="IPR046541">
    <property type="entry name" value="DUF6606"/>
</dbReference>
<dbReference type="Pfam" id="PF12359">
    <property type="entry name" value="DUF3645"/>
    <property type="match status" value="1"/>
</dbReference>
<keyword evidence="12" id="KW-1185">Reference proteome</keyword>
<sequence>MDPFLIDNKDILDAIINHVILPPKLPSSPEGICYSPTLLNLLIHSLSALSKSCGTVEEKLCDSLIASLNVFKQCHNEKDILIKDNIALELSKIIETGGYMPLYIHEQNAGMVIYKNEDKICFEFYELSPLNAPVCTTAGRLKRRFPSATASVDATVISDPKFMSTIVDALASMSVDAVPLMMPTIRERNKLVPNQKDTANPGIINMLLAGWLIGHGETIPVYPIDKHTRNEVSYGDSSSSLLWRRSPLWLHFRVSMQIQLHRQSSPEQASAFYKQFMSYFHAQILQCALDMRFGSDILALVKAKLAYRLQKLATPDTPHWMQRVEAVMKNTNETIEARWSAIQDRTASKTIDQIADIQPSDAHFSLSTVEIFVQQQTSPSRNSPSTIPFETIQLIGSSPENLPKLPPPLYALKDLVICQLGAFERWVEYNLSSWATVHMKRRTMVPEILEAAQQYHHQASRSYVGDPEGLSIMYLVIMELYCACDQSAVALMPLLADYAIPIPSQVFSSLLLRSENHLQRLKKEQDYLSSRKGLEKYADHSILTSMEECSFPCRYVDQNTDEQEVLKKLEQACQNELQGKKNELKKKQQALAEREPDSEDECCLYDVDASGVSTHNPACPNCIRSKALEGDNLIQISPVLQLLPPSEHLKKLIVFELRIPGTFKAWRDASGFVLSRVLCFACTNPSSGGKVLLNAYSRLDDFRSRLPSGEFVVLGYKGRTSTTPIPVTQALTVEEVCLPHGLNWSYILKENYASICINKKVFAEPSPFFDSCVFQLPTKSASLQQYLHRPHYKPAGVEPNAALARHYEHPDHLSQTESKGLCDLAYGQRQQWHSILTQLAQPTVDWRKTESLLFLLQVTLHAGQYDEEEEAWKTRVDLSKRDFGLESSRMTWVCIHIALCLRDCATQNVRQITDKVLTACREQLMHNLKTIYKQEAYACSLDLQHRALEIALMVLQTYEVDEESLVSQFSDSNVLQYYLLCAILVSYSRNDDHHVKFDEFQKSLYQQQRRRVFRVLRCIAIAVHSCPEELDRAIRFHIDSFKGGQPWSWNGDHWLFTDAEHSTGEPCRVHINILTSEIFINDNVCCQMPQRFLRANRYRHLFGRQRPDVSSLKDSSFDYCLQKTFQGYKVNVGLEKPSTSLKNKTCGTTNIKALELYVHATTENEEYILLPEWLFHERLPTCFLQKYIAWYCRITDTIIFRPKHHPWRNGDGCLTSRRINGIPHTWCLERSDGHRLVCSTSPGAASLATAFQGFVDINTMAIWMTKDSSKCIISVDSMKLDFERKNGSPTIYSKQFRGMYLDYNQNIGTLYGLQTKLVLTSDALFQNKKLLIPDGAIEFTLMSDVAELPHVQVNIAIAEANTYHAYDIDPHLGQLKAGNALQGRLFLAYIHAITSYEAPDPLTSKTGVDSALEILRSSEVASFASLGLKTSENILVEILKLSPTMRVKGGSTGLFTSWISQLPLITQRQDFYTEACNILQLAFTQNLEVTNWRNCDKFQPLILEKSALNHHKRRCAAFYNDGSYSRLSHAANDANYPSDEEDPFIAPLTKGKGKGETDINENYGASDPMSRGHCLDMLSMITHCTKAAQEKRPMKCKVSSAFQSRVIELINHKSGISANNNSLDINSLSYNAAWLKDLQQKLGQNWCTLHSRLKNTTSSINTPAMILFISSIAFLTGENDTIVSILLGFLSRSHVAQVARPRGDRFFVNTKRDIKDSFIVKELSKRTFTDAQKLGYTKDSKTFNIEARAMIQALKNRFLIHWNKRDWKDLTFNPQDVYYVDILKTKKQVIRLFQQYGTSAVFRNYIQQLHEQLKTIPKGTWYQITNSALPMYTGLAETPKRQSLADPWQLHAFRDIKEVMLPPPDLATSLEGCVQHLLSDDLVPIESLVEDVKSAAGSEYEKEYAHKLAVSFEHLEDNNHTSSLVVNRLTLNRKLDDCYHEALSIEQTIFGQLSSCIVSNMPTGSQGVSFRQHFLPKPSIRLLLRHLNRSNRPMVSSSFYEALIQLAVCVASVQQCVRLLQAANEIICNDYDAKVDKQKLIRELSNLEPRQWENIDYGDGLLFEIENNIRIRPTQAAVSDHMLTPQHNGNFSFQLNMGEGKTSVLLPIIAASISSCSASASSTTSSTASSSSSSVKGNQRIARIITIKSQINQVFDKLAVSLGGLLQRRIFQIPFSRRPELNFRVCSGLRHTIQSAQQMGGVFIFQYDHLLSLNHMATVSLLKERTEPAGIELRRLIAQFDDCSVDIIDECDDVLSVKSELVYTYGMQRPVDFAPYRWCIQQTMLDLIVEAAKVALEILPSAISITYDKGPRSFPKIEVHNSQGIEIIRQSIATHIVDRGIGDFTLEALWVGLSGEPLFIAKRNVVDYIMYSNPAKESVAFAETSKYHDTRIQKTLFLLRGLLQGGIIDMALRLKRFRVHYGFDHRRSHAVLLAVPFAAKDLPKATSEFSHPDTVIFLTCLSYYYEGLSDEQLFHVLVDVQDSDHGPSIYRDWVEDLPNLSAPFKSLERVNLQYRRLCIEKLFPHLRFNKGTIDYYLSKIVFPKAMRECPEKLTASGWDICKAKKYPVMGFSGTNDSNKLFPHSIKPFKLEPLLHTNALTLKLQLSPGNKVERLFIVGSTSRPNCRQILDILANNQDKINVIIDAGAQIIDWDNTTVIREWLQYEKDNKNVTAGVYFDATGELVVMDKNQFCQPLKLSPYQYRLEECVVFLDEANSRGTDLTLPRHYRAAVLLGDGITKDRMVQASMRMRKLGEGQTVTFFIPQEVEHKVRQLISIDACRSIIVNDILLWAIHQTWQEVRRSSPIWASQGLGFTRQRGIIASQENDQDDKARSSSRITTMIAAAVHSAAQRHIASHAFAQKLLEPEYQTLEQRFCWKHNDEQERELCPEMLQEMEIQTNPQIDPADHYIRDSLRHVIKTGEIKDNGFISAFESLLAKNRHTTKLLAPLRTELRVTNDFALVIKGVDPNTRTSFHRHVRWVLVVNQPTGQTGMIVISPFEAETLWAEIKQSKHVTLHSYSPRQLLNYPPIDGLWRRSTADRRRTSGEAKPKPIPIDLLSDLNIFAGQLYFRSYDEYWHVAQRLGIPIPNKAPTSQDSLFIPDAGPTFQMAKVESFVRDIISITRREARGADLTHMGKLLRGMALTPEDFVTFKILDDVAFPKADPPEMPTCLNTESSKILKYEDRGNASPCSSKNKQIDHQNVVNTLEPCLPSILGTKRSVEEVDPNPDTQPKTKRTRNDWGPFLCDSDSEDEAIGTMKKG</sequence>
<evidence type="ECO:0000313" key="11">
    <source>
        <dbReference type="EMBL" id="CEJ82151.1"/>
    </source>
</evidence>
<dbReference type="Proteomes" id="UP000039046">
    <property type="component" value="Unassembled WGS sequence"/>
</dbReference>
<keyword evidence="4" id="KW-0833">Ubl conjugation pathway</keyword>
<dbReference type="GO" id="GO:0004843">
    <property type="term" value="F:cysteine-type deubiquitinase activity"/>
    <property type="evidence" value="ECO:0007669"/>
    <property type="project" value="UniProtKB-EC"/>
</dbReference>
<comment type="catalytic activity">
    <reaction evidence="1">
        <text>Thiol-dependent hydrolysis of ester, thioester, amide, peptide and isopeptide bonds formed by the C-terminal Gly of ubiquitin (a 76-residue protein attached to proteins as an intracellular targeting signal).</text>
        <dbReference type="EC" id="3.4.19.12"/>
    </reaction>
</comment>
<evidence type="ECO:0000256" key="3">
    <source>
        <dbReference type="ARBA" id="ARBA00022670"/>
    </source>
</evidence>
<dbReference type="EMBL" id="CDHN01000001">
    <property type="protein sequence ID" value="CEJ82151.1"/>
    <property type="molecule type" value="Genomic_DNA"/>
</dbReference>
<dbReference type="PANTHER" id="PTHR13367:SF34">
    <property type="match status" value="1"/>
</dbReference>
<organism evidence="11 12">
    <name type="scientific">[Torrubiella] hemipterigena</name>
    <dbReference type="NCBI Taxonomy" id="1531966"/>
    <lineage>
        <taxon>Eukaryota</taxon>
        <taxon>Fungi</taxon>
        <taxon>Dikarya</taxon>
        <taxon>Ascomycota</taxon>
        <taxon>Pezizomycotina</taxon>
        <taxon>Sordariomycetes</taxon>
        <taxon>Hypocreomycetidae</taxon>
        <taxon>Hypocreales</taxon>
        <taxon>Clavicipitaceae</taxon>
        <taxon>Clavicipitaceae incertae sedis</taxon>
        <taxon>'Torrubiella' clade</taxon>
    </lineage>
</organism>
<feature type="domain" description="DUF6606" evidence="10">
    <location>
        <begin position="15"/>
        <end position="286"/>
    </location>
</feature>
<feature type="region of interest" description="Disordered" evidence="7">
    <location>
        <begin position="3217"/>
        <end position="3260"/>
    </location>
</feature>
<feature type="domain" description="DUF3638" evidence="8">
    <location>
        <begin position="2050"/>
        <end position="2292"/>
    </location>
</feature>
<evidence type="ECO:0000256" key="5">
    <source>
        <dbReference type="ARBA" id="ARBA00022801"/>
    </source>
</evidence>
<reference evidence="11 12" key="1">
    <citation type="journal article" date="2015" name="Genome Announc.">
        <title>Draft Genome Sequence and Gene Annotation of the Entomopathogenic Fungus Verticillium hemipterigenum.</title>
        <authorList>
            <person name="Horn F."/>
            <person name="Habel A."/>
            <person name="Scharf D.H."/>
            <person name="Dworschak J."/>
            <person name="Brakhage A.A."/>
            <person name="Guthke R."/>
            <person name="Hertweck C."/>
            <person name="Linde J."/>
        </authorList>
    </citation>
    <scope>NUCLEOTIDE SEQUENCE [LARGE SCALE GENOMIC DNA]</scope>
</reference>
<evidence type="ECO:0000259" key="10">
    <source>
        <dbReference type="Pfam" id="PF20255"/>
    </source>
</evidence>
<evidence type="ECO:0000256" key="6">
    <source>
        <dbReference type="ARBA" id="ARBA00022807"/>
    </source>
</evidence>
<dbReference type="OrthoDB" id="3182339at2759"/>
<accession>A0A0A1SVB4</accession>
<keyword evidence="3" id="KW-0645">Protease</keyword>
<gene>
    <name evidence="11" type="ORF">VHEMI02235</name>
</gene>
<dbReference type="Pfam" id="PF12340">
    <property type="entry name" value="DUF3638"/>
    <property type="match status" value="1"/>
</dbReference>
<dbReference type="STRING" id="1531966.A0A0A1SVB4"/>
<evidence type="ECO:0000313" key="12">
    <source>
        <dbReference type="Proteomes" id="UP000039046"/>
    </source>
</evidence>
<feature type="domain" description="DUF3645" evidence="9">
    <location>
        <begin position="2425"/>
        <end position="2459"/>
    </location>
</feature>
<dbReference type="Pfam" id="PF20255">
    <property type="entry name" value="DUF6606"/>
    <property type="match status" value="1"/>
</dbReference>
<dbReference type="GO" id="GO:0006508">
    <property type="term" value="P:proteolysis"/>
    <property type="evidence" value="ECO:0007669"/>
    <property type="project" value="UniProtKB-KW"/>
</dbReference>
<dbReference type="EC" id="3.4.19.12" evidence="2"/>
<protein>
    <recommendedName>
        <fullName evidence="2">ubiquitinyl hydrolase 1</fullName>
        <ecNumber evidence="2">3.4.19.12</ecNumber>
    </recommendedName>
</protein>
<keyword evidence="6" id="KW-0788">Thiol protease</keyword>
<evidence type="ECO:0000256" key="1">
    <source>
        <dbReference type="ARBA" id="ARBA00000707"/>
    </source>
</evidence>
<dbReference type="InterPro" id="IPR051346">
    <property type="entry name" value="OTU_Deubiquitinase"/>
</dbReference>
<evidence type="ECO:0000259" key="9">
    <source>
        <dbReference type="Pfam" id="PF12359"/>
    </source>
</evidence>